<comment type="function">
    <text evidence="7">The pyruvate dehydrogenase complex catalyzes the overall conversion of pyruvate to acetyl-CoA and CO(2). It contains multiple copies of three enzymatic components: pyruvate dehydrogenase (E1), dihydrolipoamide acetyltransferase (E2) and lipoamide dehydrogenase (E3).</text>
</comment>
<evidence type="ECO:0000256" key="2">
    <source>
        <dbReference type="ARBA" id="ARBA00011484"/>
    </source>
</evidence>
<comment type="catalytic activity">
    <reaction evidence="8 9">
        <text>N(6)-[(R)-dihydrolipoyl]-L-lysyl-[protein] + acetyl-CoA = N(6)-[(R)-S(8)-acetyldihydrolipoyl]-L-lysyl-[protein] + CoA</text>
        <dbReference type="Rhea" id="RHEA:17017"/>
        <dbReference type="Rhea" id="RHEA-COMP:10475"/>
        <dbReference type="Rhea" id="RHEA-COMP:10478"/>
        <dbReference type="ChEBI" id="CHEBI:57287"/>
        <dbReference type="ChEBI" id="CHEBI:57288"/>
        <dbReference type="ChEBI" id="CHEBI:83100"/>
        <dbReference type="ChEBI" id="CHEBI:83111"/>
        <dbReference type="EC" id="2.3.1.12"/>
    </reaction>
</comment>
<dbReference type="InterPro" id="IPR000089">
    <property type="entry name" value="Biotin_lipoyl"/>
</dbReference>
<dbReference type="InterPro" id="IPR036625">
    <property type="entry name" value="E3-bd_dom_sf"/>
</dbReference>
<dbReference type="InterPro" id="IPR023213">
    <property type="entry name" value="CAT-like_dom_sf"/>
</dbReference>
<dbReference type="EMBL" id="CP097763">
    <property type="protein sequence ID" value="URJ32845.1"/>
    <property type="molecule type" value="Genomic_DNA"/>
</dbReference>
<comment type="subunit">
    <text evidence="2 9">Forms a 24-polypeptide structural core with octahedral symmetry.</text>
</comment>
<dbReference type="PROSITE" id="PS00189">
    <property type="entry name" value="LIPOYL"/>
    <property type="match status" value="1"/>
</dbReference>
<evidence type="ECO:0000256" key="1">
    <source>
        <dbReference type="ARBA" id="ARBA00007317"/>
    </source>
</evidence>
<comment type="cofactor">
    <cofactor evidence="9">
        <name>(R)-lipoate</name>
        <dbReference type="ChEBI" id="CHEBI:83088"/>
    </cofactor>
    <text evidence="9">Binds 1 lipoyl cofactor covalently.</text>
</comment>
<dbReference type="InterPro" id="IPR011053">
    <property type="entry name" value="Single_hybrid_motif"/>
</dbReference>
<evidence type="ECO:0000256" key="8">
    <source>
        <dbReference type="ARBA" id="ARBA00048370"/>
    </source>
</evidence>
<gene>
    <name evidence="12" type="primary">aceF</name>
    <name evidence="12" type="ORF">M9408_02350</name>
</gene>
<evidence type="ECO:0000256" key="5">
    <source>
        <dbReference type="ARBA" id="ARBA00022823"/>
    </source>
</evidence>
<feature type="domain" description="Lipoyl-binding" evidence="10">
    <location>
        <begin position="3"/>
        <end position="76"/>
    </location>
</feature>
<feature type="domain" description="Peripheral subunit-binding (PSBD)" evidence="11">
    <location>
        <begin position="128"/>
        <end position="165"/>
    </location>
</feature>
<dbReference type="SUPFAM" id="SSF52777">
    <property type="entry name" value="CoA-dependent acyltransferases"/>
    <property type="match status" value="1"/>
</dbReference>
<dbReference type="Pfam" id="PF02817">
    <property type="entry name" value="E3_binding"/>
    <property type="match status" value="1"/>
</dbReference>
<protein>
    <recommendedName>
        <fullName evidence="9">Acetyltransferase component of pyruvate dehydrogenase complex</fullName>
        <ecNumber evidence="9">2.3.1.12</ecNumber>
    </recommendedName>
</protein>
<sequence length="432" mass="47964">MKAIEVNVPNIGDDELEVTEVMVKIGDKISINQPLIIIEGDKSSMEIPAPCSGIVTIIHVHVGDKVHTGSLILLLDIQNSTNASSFNDQKNIVSSRFSETNDTKKRVICSNTTNRSIYSKLDITTTIHATPLVRHIARICGIDLSKVKGSGRKGRILKEDIQDYMNNISMHHINCMSSMQSNQLVSIQSWPKIDFSKFGNTTTVTLSKIQKISATNLQRNWIMLPHVTQFDEVDITDLENFRKQQNLEIEKKKINCKITLLVFVLKAVSKALEELPRFNSSLSQDSQTLILKKYINIGIAVDTSKGLLVPVLRDVNKKGIILLSQELTELSKRARSGNQLIPSDMQGGSFTISNLGGIGGTAFTPIINAPEVAILGMSKSFTKPIWTGKKFVPRLILPLSLSYDHRVINGADGARFITLINRIISDMRLLFM</sequence>
<organism evidence="12 13">
    <name type="scientific">Candidatus Blochmannia vicinus</name>
    <name type="common">nom. nud.</name>
    <dbReference type="NCBI Taxonomy" id="251540"/>
    <lineage>
        <taxon>Bacteria</taxon>
        <taxon>Pseudomonadati</taxon>
        <taxon>Pseudomonadota</taxon>
        <taxon>Gammaproteobacteria</taxon>
        <taxon>Enterobacterales</taxon>
        <taxon>Enterobacteriaceae</taxon>
        <taxon>ant endosymbionts</taxon>
        <taxon>Candidatus Blochmanniella</taxon>
    </lineage>
</organism>
<dbReference type="InterPro" id="IPR050743">
    <property type="entry name" value="2-oxoacid_DH_E2_comp"/>
</dbReference>
<evidence type="ECO:0000256" key="9">
    <source>
        <dbReference type="RuleBase" id="RU361137"/>
    </source>
</evidence>
<evidence type="ECO:0000259" key="10">
    <source>
        <dbReference type="PROSITE" id="PS50968"/>
    </source>
</evidence>
<dbReference type="InterPro" id="IPR006256">
    <property type="entry name" value="AcTrfase_Pyrv_DH_cplx"/>
</dbReference>
<dbReference type="Pfam" id="PF00364">
    <property type="entry name" value="Biotin_lipoyl"/>
    <property type="match status" value="1"/>
</dbReference>
<evidence type="ECO:0000313" key="13">
    <source>
        <dbReference type="Proteomes" id="UP001056622"/>
    </source>
</evidence>
<reference evidence="12" key="1">
    <citation type="submission" date="2022-05" db="EMBL/GenBank/DDBJ databases">
        <title>Impact of host demography and evolutionary history on endosymbiont molecular evolution: a test in carpenter ants (Genus Camponotus) and their Blochmannia endosymbionts.</title>
        <authorList>
            <person name="Manthey J.D."/>
            <person name="Giron J.C."/>
            <person name="Hruska J.P."/>
        </authorList>
    </citation>
    <scope>NUCLEOTIDE SEQUENCE</scope>
    <source>
        <strain evidence="12">C-005</strain>
    </source>
</reference>
<comment type="similarity">
    <text evidence="1 9">Belongs to the 2-oxoacid dehydrogenase family.</text>
</comment>
<evidence type="ECO:0000259" key="11">
    <source>
        <dbReference type="PROSITE" id="PS51826"/>
    </source>
</evidence>
<dbReference type="InterPro" id="IPR004167">
    <property type="entry name" value="PSBD"/>
</dbReference>
<keyword evidence="6 9" id="KW-0012">Acyltransferase</keyword>
<evidence type="ECO:0000256" key="7">
    <source>
        <dbReference type="ARBA" id="ARBA00025211"/>
    </source>
</evidence>
<dbReference type="InterPro" id="IPR001078">
    <property type="entry name" value="2-oxoacid_DH_actylTfrase"/>
</dbReference>
<dbReference type="PROSITE" id="PS50968">
    <property type="entry name" value="BIOTINYL_LIPOYL"/>
    <property type="match status" value="1"/>
</dbReference>
<dbReference type="PANTHER" id="PTHR43178">
    <property type="entry name" value="DIHYDROLIPOAMIDE ACETYLTRANSFERASE COMPONENT OF PYRUVATE DEHYDROGENASE COMPLEX"/>
    <property type="match status" value="1"/>
</dbReference>
<keyword evidence="4" id="KW-0677">Repeat</keyword>
<dbReference type="CDD" id="cd06849">
    <property type="entry name" value="lipoyl_domain"/>
    <property type="match status" value="1"/>
</dbReference>
<keyword evidence="5 9" id="KW-0450">Lipoyl</keyword>
<dbReference type="Pfam" id="PF00198">
    <property type="entry name" value="2-oxoacid_dh"/>
    <property type="match status" value="1"/>
</dbReference>
<dbReference type="SUPFAM" id="SSF51230">
    <property type="entry name" value="Single hybrid motif"/>
    <property type="match status" value="1"/>
</dbReference>
<keyword evidence="3 9" id="KW-0808">Transferase</keyword>
<dbReference type="SUPFAM" id="SSF47005">
    <property type="entry name" value="Peripheral subunit-binding domain of 2-oxo acid dehydrogenase complex"/>
    <property type="match status" value="1"/>
</dbReference>
<dbReference type="RefSeq" id="WP_250257059.1">
    <property type="nucleotide sequence ID" value="NZ_CP097763.1"/>
</dbReference>
<dbReference type="Gene3D" id="2.40.50.100">
    <property type="match status" value="1"/>
</dbReference>
<keyword evidence="13" id="KW-1185">Reference proteome</keyword>
<evidence type="ECO:0000256" key="3">
    <source>
        <dbReference type="ARBA" id="ARBA00022679"/>
    </source>
</evidence>
<dbReference type="NCBIfam" id="TIGR01348">
    <property type="entry name" value="PDHac_trf_long"/>
    <property type="match status" value="1"/>
</dbReference>
<dbReference type="InterPro" id="IPR003016">
    <property type="entry name" value="2-oxoA_DH_lipoyl-BS"/>
</dbReference>
<dbReference type="Proteomes" id="UP001056622">
    <property type="component" value="Chromosome"/>
</dbReference>
<evidence type="ECO:0000256" key="4">
    <source>
        <dbReference type="ARBA" id="ARBA00022737"/>
    </source>
</evidence>
<dbReference type="Gene3D" id="4.10.320.10">
    <property type="entry name" value="E3-binding domain"/>
    <property type="match status" value="1"/>
</dbReference>
<accession>A0ABY4SW64</accession>
<dbReference type="GO" id="GO:0004742">
    <property type="term" value="F:dihydrolipoyllysine-residue acetyltransferase activity"/>
    <property type="evidence" value="ECO:0007669"/>
    <property type="project" value="UniProtKB-EC"/>
</dbReference>
<dbReference type="PROSITE" id="PS51826">
    <property type="entry name" value="PSBD"/>
    <property type="match status" value="1"/>
</dbReference>
<evidence type="ECO:0000313" key="12">
    <source>
        <dbReference type="EMBL" id="URJ32845.1"/>
    </source>
</evidence>
<proteinExistence type="inferred from homology"/>
<dbReference type="EC" id="2.3.1.12" evidence="9"/>
<evidence type="ECO:0000256" key="6">
    <source>
        <dbReference type="ARBA" id="ARBA00023315"/>
    </source>
</evidence>
<dbReference type="Gene3D" id="3.30.559.10">
    <property type="entry name" value="Chloramphenicol acetyltransferase-like domain"/>
    <property type="match status" value="1"/>
</dbReference>
<dbReference type="PANTHER" id="PTHR43178:SF2">
    <property type="entry name" value="DIHYDROLIPOYLLYSINE-RESIDUE ACETYLTRANSFERASE COMPONENT OF PYRUVATE DEHYDROGENASE COMPLEX"/>
    <property type="match status" value="1"/>
</dbReference>
<name>A0ABY4SW64_9ENTR</name>